<name>A0A1F7UKG9_9BACT</name>
<dbReference type="AlphaFoldDB" id="A0A1F7UKG9"/>
<gene>
    <name evidence="1" type="ORF">A3J43_03625</name>
</gene>
<dbReference type="InterPro" id="IPR024524">
    <property type="entry name" value="DUF3800"/>
</dbReference>
<evidence type="ECO:0008006" key="3">
    <source>
        <dbReference type="Google" id="ProtNLM"/>
    </source>
</evidence>
<dbReference type="Pfam" id="PF12686">
    <property type="entry name" value="DUF3800"/>
    <property type="match status" value="1"/>
</dbReference>
<evidence type="ECO:0000313" key="2">
    <source>
        <dbReference type="Proteomes" id="UP000176604"/>
    </source>
</evidence>
<evidence type="ECO:0000313" key="1">
    <source>
        <dbReference type="EMBL" id="OGL78224.1"/>
    </source>
</evidence>
<dbReference type="STRING" id="1802397.A3J43_03625"/>
<sequence>MIIFVDESGTHKQLEHSTFALVYVTVEDRDYIEREITKIEQRHRIPEFHWVNEPWKLRAAFLSDAARLPFTVKVAIFRNPISPVPALEWSLKHVLVEKRFYAILIDGEKPKWVERQLKKTLRDKGISVRKLKTVRRSASPGIRLADAIAGLVRAYYDDPQGKAKPLWENIRKKITTQLVGGQTDR</sequence>
<dbReference type="EMBL" id="MGEF01000037">
    <property type="protein sequence ID" value="OGL78224.1"/>
    <property type="molecule type" value="Genomic_DNA"/>
</dbReference>
<dbReference type="Proteomes" id="UP000176604">
    <property type="component" value="Unassembled WGS sequence"/>
</dbReference>
<reference evidence="1 2" key="1">
    <citation type="journal article" date="2016" name="Nat. Commun.">
        <title>Thousands of microbial genomes shed light on interconnected biogeochemical processes in an aquifer system.</title>
        <authorList>
            <person name="Anantharaman K."/>
            <person name="Brown C.T."/>
            <person name="Hug L.A."/>
            <person name="Sharon I."/>
            <person name="Castelle C.J."/>
            <person name="Probst A.J."/>
            <person name="Thomas B.C."/>
            <person name="Singh A."/>
            <person name="Wilkins M.J."/>
            <person name="Karaoz U."/>
            <person name="Brodie E.L."/>
            <person name="Williams K.H."/>
            <person name="Hubbard S.S."/>
            <person name="Banfield J.F."/>
        </authorList>
    </citation>
    <scope>NUCLEOTIDE SEQUENCE [LARGE SCALE GENOMIC DNA]</scope>
</reference>
<proteinExistence type="predicted"/>
<organism evidence="1 2">
    <name type="scientific">Candidatus Uhrbacteria bacterium RIFCSPHIGHO2_12_FULL_54_23</name>
    <dbReference type="NCBI Taxonomy" id="1802397"/>
    <lineage>
        <taxon>Bacteria</taxon>
        <taxon>Candidatus Uhriibacteriota</taxon>
    </lineage>
</organism>
<accession>A0A1F7UKG9</accession>
<protein>
    <recommendedName>
        <fullName evidence="3">DUF3800 domain-containing protein</fullName>
    </recommendedName>
</protein>
<comment type="caution">
    <text evidence="1">The sequence shown here is derived from an EMBL/GenBank/DDBJ whole genome shotgun (WGS) entry which is preliminary data.</text>
</comment>